<proteinExistence type="predicted"/>
<protein>
    <submittedName>
        <fullName evidence="4">SDR family oxidoreductase</fullName>
    </submittedName>
</protein>
<dbReference type="InterPro" id="IPR055222">
    <property type="entry name" value="PRISE-like_Rossmann-fold"/>
</dbReference>
<evidence type="ECO:0000313" key="4">
    <source>
        <dbReference type="EMBL" id="RYB91993.1"/>
    </source>
</evidence>
<dbReference type="SUPFAM" id="SSF51735">
    <property type="entry name" value="NAD(P)-binding Rossmann-fold domains"/>
    <property type="match status" value="1"/>
</dbReference>
<evidence type="ECO:0000313" key="5">
    <source>
        <dbReference type="Proteomes" id="UP000294071"/>
    </source>
</evidence>
<dbReference type="Pfam" id="PF04321">
    <property type="entry name" value="RmlD_sub_bind"/>
    <property type="match status" value="1"/>
</dbReference>
<evidence type="ECO:0000259" key="3">
    <source>
        <dbReference type="Pfam" id="PF22917"/>
    </source>
</evidence>
<dbReference type="EMBL" id="SDWT01000002">
    <property type="protein sequence ID" value="RYB91993.1"/>
    <property type="molecule type" value="Genomic_DNA"/>
</dbReference>
<reference evidence="4 5" key="1">
    <citation type="submission" date="2019-01" db="EMBL/GenBank/DDBJ databases">
        <title>Novel species of Nocardioides.</title>
        <authorList>
            <person name="Liu Q."/>
            <person name="Xin Y.-H."/>
        </authorList>
    </citation>
    <scope>NUCLEOTIDE SEQUENCE [LARGE SCALE GENOMIC DNA]</scope>
    <source>
        <strain evidence="4 5">CGMCC 4.6882</strain>
    </source>
</reference>
<gene>
    <name evidence="4" type="ORF">EUA93_17965</name>
</gene>
<dbReference type="PANTHER" id="PTHR32487:SF0">
    <property type="entry name" value="3-OXO-DELTA(4,5)-STEROID 5-BETA-REDUCTASE"/>
    <property type="match status" value="1"/>
</dbReference>
<dbReference type="InterPro" id="IPR036291">
    <property type="entry name" value="NAD(P)-bd_dom_sf"/>
</dbReference>
<comment type="caution">
    <text evidence="4">The sequence shown here is derived from an EMBL/GenBank/DDBJ whole genome shotgun (WGS) entry which is preliminary data.</text>
</comment>
<dbReference type="AlphaFoldDB" id="A0A4Q2RWP8"/>
<dbReference type="CDD" id="cd08948">
    <property type="entry name" value="5beta-POR_like_SDR_a"/>
    <property type="match status" value="1"/>
</dbReference>
<keyword evidence="5" id="KW-1185">Reference proteome</keyword>
<dbReference type="Pfam" id="PF22917">
    <property type="entry name" value="PRISE"/>
    <property type="match status" value="1"/>
</dbReference>
<sequence>MSSVGTWRAALRRRVGTSRSASRRVTPPECASRGRGGRFGGVSRRAHVRLRSVGSWSGRRTAAARHREDVPLSESPTTPQRRALVVGATGIVGQAVARRLVEEGWETYGLSRSGTSPHPDVRPVRADLGDADGLAEALADVRPDFVAITAWTRMETEAENIRVNGGAVRDLLAALSPGGSVRHVALMTGLKHYLGPFEAYGKGEMPDTPFHEDEPRLPYPNFYYAQEDELFAAAERHGFTWSVHRSHTVFGFATGNAMNMVATLCAYASLCRETGRPFVFPGSEQQWNGLTDVTDADLLAEQMTWAASTPAGQDEAFNTANGDVFRWRWLWPQVAAWFDLEWEGYADAPRTLDDSMADAEPVWRRLAADHGLVEADLSRVASWWHSDADLGREMEVVTDMNKSRTAGFSATRDTRAAFFDYAQRYRDARIIP</sequence>
<accession>A0A4Q2RWP8</accession>
<evidence type="ECO:0000256" key="1">
    <source>
        <dbReference type="SAM" id="MobiDB-lite"/>
    </source>
</evidence>
<feature type="region of interest" description="Disordered" evidence="1">
    <location>
        <begin position="56"/>
        <end position="78"/>
    </location>
</feature>
<feature type="domain" description="RmlD-like substrate binding" evidence="2">
    <location>
        <begin position="82"/>
        <end position="171"/>
    </location>
</feature>
<dbReference type="PANTHER" id="PTHR32487">
    <property type="entry name" value="3-OXO-DELTA(4,5)-STEROID 5-BETA-REDUCTASE"/>
    <property type="match status" value="1"/>
</dbReference>
<dbReference type="OrthoDB" id="4392084at2"/>
<evidence type="ECO:0000259" key="2">
    <source>
        <dbReference type="Pfam" id="PF04321"/>
    </source>
</evidence>
<feature type="domain" description="PRISE-like Rossmann-fold" evidence="3">
    <location>
        <begin position="174"/>
        <end position="432"/>
    </location>
</feature>
<organism evidence="4 5">
    <name type="scientific">Nocardioides oleivorans</name>
    <dbReference type="NCBI Taxonomy" id="273676"/>
    <lineage>
        <taxon>Bacteria</taxon>
        <taxon>Bacillati</taxon>
        <taxon>Actinomycetota</taxon>
        <taxon>Actinomycetes</taxon>
        <taxon>Propionibacteriales</taxon>
        <taxon>Nocardioidaceae</taxon>
        <taxon>Nocardioides</taxon>
    </lineage>
</organism>
<dbReference type="InterPro" id="IPR029903">
    <property type="entry name" value="RmlD-like-bd"/>
</dbReference>
<dbReference type="Gene3D" id="3.40.50.720">
    <property type="entry name" value="NAD(P)-binding Rossmann-like Domain"/>
    <property type="match status" value="1"/>
</dbReference>
<feature type="region of interest" description="Disordered" evidence="1">
    <location>
        <begin position="12"/>
        <end position="43"/>
    </location>
</feature>
<dbReference type="Proteomes" id="UP000294071">
    <property type="component" value="Unassembled WGS sequence"/>
</dbReference>
<name>A0A4Q2RWP8_9ACTN</name>